<evidence type="ECO:0000259" key="2">
    <source>
        <dbReference type="Pfam" id="PF24802"/>
    </source>
</evidence>
<evidence type="ECO:0000313" key="4">
    <source>
        <dbReference type="Proteomes" id="UP001610335"/>
    </source>
</evidence>
<evidence type="ECO:0000256" key="1">
    <source>
        <dbReference type="SAM" id="Phobius"/>
    </source>
</evidence>
<keyword evidence="4" id="KW-1185">Reference proteome</keyword>
<keyword evidence="1" id="KW-0812">Transmembrane</keyword>
<dbReference type="PANTHER" id="PTHR37013">
    <property type="entry name" value="INTEGRAL MEMBRANE PROTEIN (AFU_ORTHOLOGUE AFUA_1G05950)-RELATED"/>
    <property type="match status" value="1"/>
</dbReference>
<feature type="transmembrane region" description="Helical" evidence="1">
    <location>
        <begin position="118"/>
        <end position="142"/>
    </location>
</feature>
<name>A0ABR4HS52_9EURO</name>
<organism evidence="3 4">
    <name type="scientific">Aspergillus cavernicola</name>
    <dbReference type="NCBI Taxonomy" id="176166"/>
    <lineage>
        <taxon>Eukaryota</taxon>
        <taxon>Fungi</taxon>
        <taxon>Dikarya</taxon>
        <taxon>Ascomycota</taxon>
        <taxon>Pezizomycotina</taxon>
        <taxon>Eurotiomycetes</taxon>
        <taxon>Eurotiomycetidae</taxon>
        <taxon>Eurotiales</taxon>
        <taxon>Aspergillaceae</taxon>
        <taxon>Aspergillus</taxon>
        <taxon>Aspergillus subgen. Nidulantes</taxon>
    </lineage>
</organism>
<dbReference type="Proteomes" id="UP001610335">
    <property type="component" value="Unassembled WGS sequence"/>
</dbReference>
<dbReference type="InterPro" id="IPR056120">
    <property type="entry name" value="DUF7703"/>
</dbReference>
<keyword evidence="1" id="KW-1133">Transmembrane helix</keyword>
<gene>
    <name evidence="3" type="ORF">BDW59DRAFT_181929</name>
</gene>
<feature type="transmembrane region" description="Helical" evidence="1">
    <location>
        <begin position="55"/>
        <end position="78"/>
    </location>
</feature>
<protein>
    <recommendedName>
        <fullName evidence="2">DUF7703 domain-containing protein</fullName>
    </recommendedName>
</protein>
<dbReference type="EMBL" id="JBFXLS010000085">
    <property type="protein sequence ID" value="KAL2818231.1"/>
    <property type="molecule type" value="Genomic_DNA"/>
</dbReference>
<accession>A0ABR4HS52</accession>
<feature type="transmembrane region" description="Helical" evidence="1">
    <location>
        <begin position="84"/>
        <end position="106"/>
    </location>
</feature>
<reference evidence="3 4" key="1">
    <citation type="submission" date="2024-07" db="EMBL/GenBank/DDBJ databases">
        <title>Section-level genome sequencing and comparative genomics of Aspergillus sections Usti and Cavernicolus.</title>
        <authorList>
            <consortium name="Lawrence Berkeley National Laboratory"/>
            <person name="Nybo J.L."/>
            <person name="Vesth T.C."/>
            <person name="Theobald S."/>
            <person name="Frisvad J.C."/>
            <person name="Larsen T.O."/>
            <person name="Kjaerboelling I."/>
            <person name="Rothschild-Mancinelli K."/>
            <person name="Lyhne E.K."/>
            <person name="Kogle M.E."/>
            <person name="Barry K."/>
            <person name="Clum A."/>
            <person name="Na H."/>
            <person name="Ledsgaard L."/>
            <person name="Lin J."/>
            <person name="Lipzen A."/>
            <person name="Kuo A."/>
            <person name="Riley R."/>
            <person name="Mondo S."/>
            <person name="LaButti K."/>
            <person name="Haridas S."/>
            <person name="Pangalinan J."/>
            <person name="Salamov A.A."/>
            <person name="Simmons B.A."/>
            <person name="Magnuson J.K."/>
            <person name="Chen J."/>
            <person name="Drula E."/>
            <person name="Henrissat B."/>
            <person name="Wiebenga A."/>
            <person name="Lubbers R.J."/>
            <person name="Gomes A.C."/>
            <person name="Makela M.R."/>
            <person name="Stajich J."/>
            <person name="Grigoriev I.V."/>
            <person name="Mortensen U.H."/>
            <person name="De vries R.P."/>
            <person name="Baker S.E."/>
            <person name="Andersen M.R."/>
        </authorList>
    </citation>
    <scope>NUCLEOTIDE SEQUENCE [LARGE SCALE GENOMIC DNA]</scope>
    <source>
        <strain evidence="3 4">CBS 600.67</strain>
    </source>
</reference>
<evidence type="ECO:0000313" key="3">
    <source>
        <dbReference type="EMBL" id="KAL2818231.1"/>
    </source>
</evidence>
<dbReference type="PANTHER" id="PTHR37013:SF6">
    <property type="entry name" value="INTEGRAL MEMBRANE PROTEIN"/>
    <property type="match status" value="1"/>
</dbReference>
<feature type="transmembrane region" description="Helical" evidence="1">
    <location>
        <begin position="199"/>
        <end position="223"/>
    </location>
</feature>
<dbReference type="Pfam" id="PF24802">
    <property type="entry name" value="DUF7703"/>
    <property type="match status" value="1"/>
</dbReference>
<feature type="domain" description="DUF7703" evidence="2">
    <location>
        <begin position="25"/>
        <end position="257"/>
    </location>
</feature>
<comment type="caution">
    <text evidence="3">The sequence shown here is derived from an EMBL/GenBank/DDBJ whole genome shotgun (WGS) entry which is preliminary data.</text>
</comment>
<proteinExistence type="predicted"/>
<feature type="transmembrane region" description="Helical" evidence="1">
    <location>
        <begin position="24"/>
        <end position="48"/>
    </location>
</feature>
<feature type="transmembrane region" description="Helical" evidence="1">
    <location>
        <begin position="162"/>
        <end position="179"/>
    </location>
</feature>
<sequence length="347" mass="39354">MADLYDSPPGLILGLENSSTSLKVTVAVFLTIALFNSLELIVLVCWMFRQWQGLYFWSLLISSVGLIPYTVGSILHFFNVGPLAVGLTISYVGYIAIVPTQSFVVYSRLYLVFYNEKVLKYLLIIMILVSILLVIPTSVATFGSAFVETPTWNYAYNVIERLQVTGFCVQELGISFLYIRSTLKLLHLSPEGKNRLRRLLYELLAISFIIILLDVAIMVIQYLNLYYLQVCLKSLVYSIKLKLELAVLSRLVAITKSRQFKQQGRVMRSEFIGPSYDLSDFDNAATTSEERQASSGSRGLEQSNLPRYLGSHAVLLKLGHLIALHNAERLVELYHVRRRFITIFLPL</sequence>
<keyword evidence="1" id="KW-0472">Membrane</keyword>